<protein>
    <submittedName>
        <fullName evidence="1">Uncharacterized protein</fullName>
    </submittedName>
</protein>
<proteinExistence type="predicted"/>
<evidence type="ECO:0000313" key="2">
    <source>
        <dbReference type="Proteomes" id="UP000183945"/>
    </source>
</evidence>
<sequence length="91" mass="11236">MISNSKEDNYEIAFRLCNKREHANQLIFIEHQWYLITCNSKDAIALFYRELRFFIFTRNLFIVLSSIMYKTYHYEKNYHYCVIVISNFKFL</sequence>
<accession>A0A1M5FAX0</accession>
<evidence type="ECO:0000313" key="1">
    <source>
        <dbReference type="EMBL" id="SHF88667.1"/>
    </source>
</evidence>
<dbReference type="EMBL" id="FQVT01000003">
    <property type="protein sequence ID" value="SHF88667.1"/>
    <property type="molecule type" value="Genomic_DNA"/>
</dbReference>
<organism evidence="1 2">
    <name type="scientific">Salegentibacter echinorum</name>
    <dbReference type="NCBI Taxonomy" id="1073325"/>
    <lineage>
        <taxon>Bacteria</taxon>
        <taxon>Pseudomonadati</taxon>
        <taxon>Bacteroidota</taxon>
        <taxon>Flavobacteriia</taxon>
        <taxon>Flavobacteriales</taxon>
        <taxon>Flavobacteriaceae</taxon>
        <taxon>Salegentibacter</taxon>
    </lineage>
</organism>
<gene>
    <name evidence="1" type="ORF">SAMN05444483_103104</name>
</gene>
<keyword evidence="2" id="KW-1185">Reference proteome</keyword>
<dbReference type="AlphaFoldDB" id="A0A1M5FAX0"/>
<dbReference type="Proteomes" id="UP000183945">
    <property type="component" value="Unassembled WGS sequence"/>
</dbReference>
<name>A0A1M5FAX0_SALEC</name>
<reference evidence="2" key="1">
    <citation type="submission" date="2016-11" db="EMBL/GenBank/DDBJ databases">
        <authorList>
            <person name="Varghese N."/>
            <person name="Submissions S."/>
        </authorList>
    </citation>
    <scope>NUCLEOTIDE SEQUENCE [LARGE SCALE GENOMIC DNA]</scope>
    <source>
        <strain evidence="2">DSM 24579</strain>
    </source>
</reference>
<dbReference type="STRING" id="1073325.SAMN05444483_103104"/>